<dbReference type="PROSITE" id="PS51233">
    <property type="entry name" value="VWFD"/>
    <property type="match status" value="1"/>
</dbReference>
<dbReference type="InterPro" id="IPR051154">
    <property type="entry name" value="Prespore-cell_inducing_factor"/>
</dbReference>
<evidence type="ECO:0000259" key="2">
    <source>
        <dbReference type="PROSITE" id="PS51233"/>
    </source>
</evidence>
<sequence>MAAWLRLSAWLAVCRALALAGLPPSCQSGKCTAKDLVLLQHGRGALAKGVARHESAEVPPVAVTSELPRMAQEVVLGGPEAIFFDAIIRDFKETHRDFQSFDGHSAGLVEPILGPDKKPVYKGGLQLSTKENFDMWFNDVPGVNKRIEFKMDFVKSPKGTYVHDDKSFFPIDGKGWNDTAVGLDNLSHNFYFTLEMHASFVYIPGLSFTFRGDDDVWVFMNDRLVIDLGGVHNPMEKSFMIDDLNLTEGEAVDLSFFFAERRCCGSEFRMETSIEPVRSTCTIWGDPHIDPFDNGIFGQEKVASLAMLQSGDYWLVKNEKIQIQGRYGTTIFTPSNQSALLALALGGPWLNNNTLIIEPVDGKITWNGEEILQGFPSTFVQPMVNLRYMPGEEHIDGVLKGYPVKLLQAYFVRNVGLTVNRWPKHIDAIIRMPQQLGGQDGHCGNFNFDMSDDTQEQILSRVSMVSDSESIFPEEKKVDFIPEPPVTLEDCDAETKEKGLVKCKEALAEEGQEEDKMKLDACVFDFCFGGEEFVAEGVIVGNEADNAD</sequence>
<dbReference type="InterPro" id="IPR001846">
    <property type="entry name" value="VWF_type-D"/>
</dbReference>
<dbReference type="InterPro" id="IPR037524">
    <property type="entry name" value="PA14/GLEYA"/>
</dbReference>
<dbReference type="Proteomes" id="UP001178507">
    <property type="component" value="Unassembled WGS sequence"/>
</dbReference>
<dbReference type="AlphaFoldDB" id="A0AA36JHV7"/>
<dbReference type="PANTHER" id="PTHR31137">
    <property type="entry name" value="PROTEIN PSIB-RELATED-RELATED"/>
    <property type="match status" value="1"/>
</dbReference>
<name>A0AA36JHV7_9DINO</name>
<evidence type="ECO:0000259" key="3">
    <source>
        <dbReference type="PROSITE" id="PS51820"/>
    </source>
</evidence>
<feature type="signal peptide" evidence="1">
    <location>
        <begin position="1"/>
        <end position="20"/>
    </location>
</feature>
<dbReference type="PROSITE" id="PS51820">
    <property type="entry name" value="PA14"/>
    <property type="match status" value="1"/>
</dbReference>
<feature type="domain" description="VWFD" evidence="2">
    <location>
        <begin position="279"/>
        <end position="492"/>
    </location>
</feature>
<evidence type="ECO:0008006" key="6">
    <source>
        <dbReference type="Google" id="ProtNLM"/>
    </source>
</evidence>
<feature type="domain" description="PA14" evidence="3">
    <location>
        <begin position="138"/>
        <end position="287"/>
    </location>
</feature>
<evidence type="ECO:0000313" key="4">
    <source>
        <dbReference type="EMBL" id="CAJ1406503.1"/>
    </source>
</evidence>
<comment type="caution">
    <text evidence="4">The sequence shown here is derived from an EMBL/GenBank/DDBJ whole genome shotgun (WGS) entry which is preliminary data.</text>
</comment>
<accession>A0AA36JHV7</accession>
<dbReference type="NCBIfam" id="TIGR02148">
    <property type="entry name" value="Fibro_Slime"/>
    <property type="match status" value="1"/>
</dbReference>
<gene>
    <name evidence="4" type="ORF">EVOR1521_LOCUS28455</name>
</gene>
<keyword evidence="5" id="KW-1185">Reference proteome</keyword>
<organism evidence="4 5">
    <name type="scientific">Effrenium voratum</name>
    <dbReference type="NCBI Taxonomy" id="2562239"/>
    <lineage>
        <taxon>Eukaryota</taxon>
        <taxon>Sar</taxon>
        <taxon>Alveolata</taxon>
        <taxon>Dinophyceae</taxon>
        <taxon>Suessiales</taxon>
        <taxon>Symbiodiniaceae</taxon>
        <taxon>Effrenium</taxon>
    </lineage>
</organism>
<proteinExistence type="predicted"/>
<dbReference type="EMBL" id="CAUJNA010003634">
    <property type="protein sequence ID" value="CAJ1406503.1"/>
    <property type="molecule type" value="Genomic_DNA"/>
</dbReference>
<feature type="chain" id="PRO_5041392011" description="PA14 domain-containing protein" evidence="1">
    <location>
        <begin position="21"/>
        <end position="548"/>
    </location>
</feature>
<evidence type="ECO:0000256" key="1">
    <source>
        <dbReference type="SAM" id="SignalP"/>
    </source>
</evidence>
<dbReference type="GO" id="GO:0005576">
    <property type="term" value="C:extracellular region"/>
    <property type="evidence" value="ECO:0007669"/>
    <property type="project" value="TreeGrafter"/>
</dbReference>
<protein>
    <recommendedName>
        <fullName evidence="6">PA14 domain-containing protein</fullName>
    </recommendedName>
</protein>
<reference evidence="4" key="1">
    <citation type="submission" date="2023-08" db="EMBL/GenBank/DDBJ databases">
        <authorList>
            <person name="Chen Y."/>
            <person name="Shah S."/>
            <person name="Dougan E. K."/>
            <person name="Thang M."/>
            <person name="Chan C."/>
        </authorList>
    </citation>
    <scope>NUCLEOTIDE SEQUENCE</scope>
</reference>
<keyword evidence="1" id="KW-0732">Signal</keyword>
<evidence type="ECO:0000313" key="5">
    <source>
        <dbReference type="Proteomes" id="UP001178507"/>
    </source>
</evidence>
<dbReference type="InterPro" id="IPR011874">
    <property type="entry name" value="Fibro_Slime"/>
</dbReference>